<dbReference type="InterPro" id="IPR008407">
    <property type="entry name" value="Brnchd-chn_aa_trnsp_AzlD"/>
</dbReference>
<sequence>MTVAGLDLWLVILAAGLGTFAIRLSFFLLFERVDTVPPRVRWALSFVPAAVLSALVAPEFVALSPSEFSPARLLAGVLAALVAWRTESVLATIVSGLAAVMVLQAAL</sequence>
<dbReference type="Pfam" id="PF05437">
    <property type="entry name" value="AzlD"/>
    <property type="match status" value="1"/>
</dbReference>
<proteinExistence type="predicted"/>
<feature type="transmembrane region" description="Helical" evidence="1">
    <location>
        <begin position="42"/>
        <end position="61"/>
    </location>
</feature>
<keyword evidence="1" id="KW-0812">Transmembrane</keyword>
<feature type="transmembrane region" description="Helical" evidence="1">
    <location>
        <begin position="73"/>
        <end position="103"/>
    </location>
</feature>
<dbReference type="RefSeq" id="WP_276302832.1">
    <property type="nucleotide sequence ID" value="NZ_CP119992.1"/>
</dbReference>
<dbReference type="EMBL" id="JBHTBF010000002">
    <property type="protein sequence ID" value="MFC7317932.1"/>
    <property type="molecule type" value="Genomic_DNA"/>
</dbReference>
<keyword evidence="1" id="KW-0472">Membrane</keyword>
<comment type="caution">
    <text evidence="2">The sequence shown here is derived from an EMBL/GenBank/DDBJ whole genome shotgun (WGS) entry which is preliminary data.</text>
</comment>
<gene>
    <name evidence="2" type="ORF">ACFQPE_14185</name>
</gene>
<keyword evidence="1" id="KW-1133">Transmembrane helix</keyword>
<organism evidence="2 3">
    <name type="scientific">Halomarina halobia</name>
    <dbReference type="NCBI Taxonomy" id="3033386"/>
    <lineage>
        <taxon>Archaea</taxon>
        <taxon>Methanobacteriati</taxon>
        <taxon>Methanobacteriota</taxon>
        <taxon>Stenosarchaea group</taxon>
        <taxon>Halobacteria</taxon>
        <taxon>Halobacteriales</taxon>
        <taxon>Natronomonadaceae</taxon>
        <taxon>Halomarina</taxon>
    </lineage>
</organism>
<dbReference type="Proteomes" id="UP001596547">
    <property type="component" value="Unassembled WGS sequence"/>
</dbReference>
<dbReference type="GeneID" id="79315385"/>
<accession>A0ABD6ACF6</accession>
<evidence type="ECO:0000313" key="3">
    <source>
        <dbReference type="Proteomes" id="UP001596547"/>
    </source>
</evidence>
<dbReference type="AlphaFoldDB" id="A0ABD6ACF6"/>
<name>A0ABD6ACF6_9EURY</name>
<protein>
    <submittedName>
        <fullName evidence="2">AzlD domain-containing protein</fullName>
    </submittedName>
</protein>
<evidence type="ECO:0000256" key="1">
    <source>
        <dbReference type="SAM" id="Phobius"/>
    </source>
</evidence>
<feature type="transmembrane region" description="Helical" evidence="1">
    <location>
        <begin position="6"/>
        <end position="30"/>
    </location>
</feature>
<keyword evidence="3" id="KW-1185">Reference proteome</keyword>
<evidence type="ECO:0000313" key="2">
    <source>
        <dbReference type="EMBL" id="MFC7317932.1"/>
    </source>
</evidence>
<reference evidence="2 3" key="1">
    <citation type="journal article" date="2019" name="Int. J. Syst. Evol. Microbiol.">
        <title>The Global Catalogue of Microorganisms (GCM) 10K type strain sequencing project: providing services to taxonomists for standard genome sequencing and annotation.</title>
        <authorList>
            <consortium name="The Broad Institute Genomics Platform"/>
            <consortium name="The Broad Institute Genome Sequencing Center for Infectious Disease"/>
            <person name="Wu L."/>
            <person name="Ma J."/>
        </authorList>
    </citation>
    <scope>NUCLEOTIDE SEQUENCE [LARGE SCALE GENOMIC DNA]</scope>
    <source>
        <strain evidence="2 3">PSR21</strain>
    </source>
</reference>